<reference evidence="1" key="1">
    <citation type="submission" date="2022-10" db="EMBL/GenBank/DDBJ databases">
        <title>Culturing micro-colonial fungi from biological soil crusts in the Mojave desert and describing Neophaeococcomyces mojavensis, and introducing the new genera and species Taxawa tesnikishii.</title>
        <authorList>
            <person name="Kurbessoian T."/>
            <person name="Stajich J.E."/>
        </authorList>
    </citation>
    <scope>NUCLEOTIDE SEQUENCE</scope>
    <source>
        <strain evidence="1">JES_115</strain>
    </source>
</reference>
<sequence>MMCWRREDEEQREQEEEISGEDECCEEDNEDEDQDQDQDEGNDNYSTTDSDKNNEVSGTRHRRIPKGADGVSSKPISTGKGLKRKSNEQGLGFESSKRVMKRLPFDASSSVSFEELQHISQGIIQPAEVYQTFIQRSNSEDENGLWLLTRLFFAIASPDAFHQLRDACTSVRRKADVTVPQHLNTVAQTVEALDNLETAASINAILRRYHLICLVEHRNERESQHKTEKPERATRNLRTMRQQEGFARASSMALADIMAEAYPGLEQPSKQSTASNTEYQRRYKTLKNRLCSGRNWHLMQQRFSPGILALVPTGGDYGVQSYEVEKLPVPLFTMFLDVLAELRGDFLQQVGRLVSQRIHDILYRRDLSWKYVFEKMDGDSLKKEPLDSPGFIRFCGLE</sequence>
<accession>A0ACC2Z0X5</accession>
<comment type="caution">
    <text evidence="1">The sequence shown here is derived from an EMBL/GenBank/DDBJ whole genome shotgun (WGS) entry which is preliminary data.</text>
</comment>
<proteinExistence type="predicted"/>
<organism evidence="1 2">
    <name type="scientific">Coniosporium tulheliwenetii</name>
    <dbReference type="NCBI Taxonomy" id="3383036"/>
    <lineage>
        <taxon>Eukaryota</taxon>
        <taxon>Fungi</taxon>
        <taxon>Dikarya</taxon>
        <taxon>Ascomycota</taxon>
        <taxon>Pezizomycotina</taxon>
        <taxon>Dothideomycetes</taxon>
        <taxon>Dothideomycetes incertae sedis</taxon>
        <taxon>Coniosporium</taxon>
    </lineage>
</organism>
<protein>
    <submittedName>
        <fullName evidence="1">Uncharacterized protein</fullName>
    </submittedName>
</protein>
<gene>
    <name evidence="1" type="ORF">H2199_005762</name>
</gene>
<name>A0ACC2Z0X5_9PEZI</name>
<evidence type="ECO:0000313" key="2">
    <source>
        <dbReference type="Proteomes" id="UP001172680"/>
    </source>
</evidence>
<dbReference type="Proteomes" id="UP001172680">
    <property type="component" value="Unassembled WGS sequence"/>
</dbReference>
<dbReference type="EMBL" id="JAPDRP010000016">
    <property type="protein sequence ID" value="KAJ9641094.1"/>
    <property type="molecule type" value="Genomic_DNA"/>
</dbReference>
<keyword evidence="2" id="KW-1185">Reference proteome</keyword>
<evidence type="ECO:0000313" key="1">
    <source>
        <dbReference type="EMBL" id="KAJ9641094.1"/>
    </source>
</evidence>